<dbReference type="AlphaFoldDB" id="A0A1L6J9V4"/>
<evidence type="ECO:0000256" key="8">
    <source>
        <dbReference type="HAMAP-Rule" id="MF_01416"/>
    </source>
</evidence>
<dbReference type="HAMAP" id="MF_01416">
    <property type="entry name" value="ATP_synth_delta_bact"/>
    <property type="match status" value="1"/>
</dbReference>
<dbReference type="PRINTS" id="PR00125">
    <property type="entry name" value="ATPASEDELTA"/>
</dbReference>
<evidence type="ECO:0000313" key="10">
    <source>
        <dbReference type="EMBL" id="RSV01835.1"/>
    </source>
</evidence>
<keyword evidence="6 8" id="KW-0139">CF(1)</keyword>
<sequence>MENSGGIQASLSGRYATALFELAREKGAIEKVESSLAAVKQALTDSPEFAALTRSPLIGRTDAANAVAAAAKAMKLDSLTSDFLGVLAQNRRLAALTGIVRDFRTLAARHRGETSAEVVSAHPLSPAQVKALTAQLRERVGRDVNVDLSVDPSLLGGLVVKIGSQMIDSSIKTRLNSLAHAMKG</sequence>
<dbReference type="PANTHER" id="PTHR11910">
    <property type="entry name" value="ATP SYNTHASE DELTA CHAIN"/>
    <property type="match status" value="1"/>
</dbReference>
<protein>
    <recommendedName>
        <fullName evidence="8">ATP synthase subunit delta</fullName>
    </recommendedName>
    <alternativeName>
        <fullName evidence="8">ATP synthase F(1) sector subunit delta</fullName>
    </alternativeName>
    <alternativeName>
        <fullName evidence="8">F-type ATPase subunit delta</fullName>
        <shortName evidence="8">F-ATPase subunit delta</shortName>
    </alternativeName>
</protein>
<reference evidence="10 12" key="3">
    <citation type="submission" date="2018-07" db="EMBL/GenBank/DDBJ databases">
        <title>Genomic and Epidemiologic Investigation of an Indolent Hospital Outbreak.</title>
        <authorList>
            <person name="Johnson R.C."/>
            <person name="Deming C."/>
            <person name="Conlan S."/>
            <person name="Zellmer C.J."/>
            <person name="Michelin A.V."/>
            <person name="Lee-Lin S."/>
            <person name="Thomas P.J."/>
            <person name="Park M."/>
            <person name="Weingarten R.A."/>
            <person name="Less J."/>
            <person name="Dekker J.P."/>
            <person name="Frank K.M."/>
            <person name="Musser K.A."/>
            <person name="Mcquiston J.R."/>
            <person name="Henderson D.K."/>
            <person name="Lau A.F."/>
            <person name="Palmore T.N."/>
            <person name="Segre J.A."/>
        </authorList>
    </citation>
    <scope>NUCLEOTIDE SEQUENCE [LARGE SCALE GENOMIC DNA]</scope>
    <source>
        <strain evidence="10 12">SK-NIH.Env10_0317</strain>
    </source>
</reference>
<evidence type="ECO:0000256" key="4">
    <source>
        <dbReference type="ARBA" id="ARBA00023065"/>
    </source>
</evidence>
<name>A0A1L6J9V4_9SPHN</name>
<dbReference type="SUPFAM" id="SSF47928">
    <property type="entry name" value="N-terminal domain of the delta subunit of the F1F0-ATP synthase"/>
    <property type="match status" value="1"/>
</dbReference>
<evidence type="ECO:0000256" key="1">
    <source>
        <dbReference type="ARBA" id="ARBA00004370"/>
    </source>
</evidence>
<reference evidence="9" key="1">
    <citation type="submission" date="2016-12" db="EMBL/GenBank/DDBJ databases">
        <title>Whole genome sequencing of Sphingomonas koreensis.</title>
        <authorList>
            <person name="Conlan S."/>
            <person name="Thomas P.J."/>
            <person name="Mullikin J."/>
            <person name="Palmore T.N."/>
            <person name="Frank K.M."/>
            <person name="Segre J.A."/>
        </authorList>
    </citation>
    <scope>NUCLEOTIDE SEQUENCE</scope>
    <source>
        <strain evidence="9">ABOJV</strain>
    </source>
</reference>
<reference evidence="11" key="2">
    <citation type="submission" date="2016-12" db="EMBL/GenBank/DDBJ databases">
        <title>Whole genome sequencing of Sphingomonas sp. ABOJV.</title>
        <authorList>
            <person name="Conlan S."/>
            <person name="Thomas P.J."/>
            <person name="Mullikin J."/>
            <person name="Palmore T.N."/>
            <person name="Frank K.M."/>
            <person name="Segre J.A."/>
        </authorList>
    </citation>
    <scope>NUCLEOTIDE SEQUENCE [LARGE SCALE GENOMIC DNA]</scope>
    <source>
        <strain evidence="11">ABOJV</strain>
    </source>
</reference>
<dbReference type="InterPro" id="IPR026015">
    <property type="entry name" value="ATP_synth_OSCP/delta_N_sf"/>
</dbReference>
<evidence type="ECO:0000256" key="7">
    <source>
        <dbReference type="ARBA" id="ARBA00023310"/>
    </source>
</evidence>
<evidence type="ECO:0000256" key="2">
    <source>
        <dbReference type="ARBA" id="ARBA00022448"/>
    </source>
</evidence>
<dbReference type="OrthoDB" id="9796185at2"/>
<gene>
    <name evidence="8" type="primary">atpH</name>
    <name evidence="9" type="ORF">BRX40_09960</name>
    <name evidence="10" type="ORF">CA257_14130</name>
</gene>
<evidence type="ECO:0000313" key="9">
    <source>
        <dbReference type="EMBL" id="APR52705.1"/>
    </source>
</evidence>
<dbReference type="GO" id="GO:0045259">
    <property type="term" value="C:proton-transporting ATP synthase complex"/>
    <property type="evidence" value="ECO:0007669"/>
    <property type="project" value="UniProtKB-KW"/>
</dbReference>
<dbReference type="InterPro" id="IPR000711">
    <property type="entry name" value="ATPase_OSCP/dsu"/>
</dbReference>
<keyword evidence="8" id="KW-1003">Cell membrane</keyword>
<keyword evidence="3 8" id="KW-0375">Hydrogen ion transport</keyword>
<comment type="similarity">
    <text evidence="8">Belongs to the ATPase delta chain family.</text>
</comment>
<dbReference type="NCBIfam" id="TIGR01145">
    <property type="entry name" value="ATP_synt_delta"/>
    <property type="match status" value="1"/>
</dbReference>
<dbReference type="EMBL" id="QQWO01000011">
    <property type="protein sequence ID" value="RSV01835.1"/>
    <property type="molecule type" value="Genomic_DNA"/>
</dbReference>
<dbReference type="InterPro" id="IPR020781">
    <property type="entry name" value="ATPase_OSCP/d_CS"/>
</dbReference>
<dbReference type="Pfam" id="PF00213">
    <property type="entry name" value="OSCP"/>
    <property type="match status" value="1"/>
</dbReference>
<evidence type="ECO:0000256" key="6">
    <source>
        <dbReference type="ARBA" id="ARBA00023196"/>
    </source>
</evidence>
<dbReference type="GO" id="GO:0046933">
    <property type="term" value="F:proton-transporting ATP synthase activity, rotational mechanism"/>
    <property type="evidence" value="ECO:0007669"/>
    <property type="project" value="UniProtKB-UniRule"/>
</dbReference>
<dbReference type="Gene3D" id="1.10.520.20">
    <property type="entry name" value="N-terminal domain of the delta subunit of the F1F0-ATP synthase"/>
    <property type="match status" value="1"/>
</dbReference>
<evidence type="ECO:0000313" key="11">
    <source>
        <dbReference type="Proteomes" id="UP000185161"/>
    </source>
</evidence>
<dbReference type="KEGG" id="skr:BRX40_09960"/>
<dbReference type="GO" id="GO:0005886">
    <property type="term" value="C:plasma membrane"/>
    <property type="evidence" value="ECO:0007669"/>
    <property type="project" value="UniProtKB-SubCell"/>
</dbReference>
<dbReference type="Proteomes" id="UP000286681">
    <property type="component" value="Unassembled WGS sequence"/>
</dbReference>
<keyword evidence="5 8" id="KW-0472">Membrane</keyword>
<keyword evidence="4 8" id="KW-0406">Ion transport</keyword>
<dbReference type="NCBIfam" id="NF004402">
    <property type="entry name" value="PRK05758.2-2"/>
    <property type="match status" value="1"/>
</dbReference>
<comment type="function">
    <text evidence="8">F(1)F(0) ATP synthase produces ATP from ADP in the presence of a proton or sodium gradient. F-type ATPases consist of two structural domains, F(1) containing the extramembraneous catalytic core and F(0) containing the membrane proton channel, linked together by a central stalk and a peripheral stalk. During catalysis, ATP synthesis in the catalytic domain of F(1) is coupled via a rotary mechanism of the central stalk subunits to proton translocation.</text>
</comment>
<keyword evidence="7 8" id="KW-0066">ATP synthesis</keyword>
<evidence type="ECO:0000256" key="5">
    <source>
        <dbReference type="ARBA" id="ARBA00023136"/>
    </source>
</evidence>
<evidence type="ECO:0000256" key="3">
    <source>
        <dbReference type="ARBA" id="ARBA00022781"/>
    </source>
</evidence>
<dbReference type="EMBL" id="CP018820">
    <property type="protein sequence ID" value="APR52705.1"/>
    <property type="molecule type" value="Genomic_DNA"/>
</dbReference>
<accession>A0A1L6J9V4</accession>
<comment type="function">
    <text evidence="8">This protein is part of the stalk that links CF(0) to CF(1). It either transmits conformational changes from CF(0) to CF(1) or is implicated in proton conduction.</text>
</comment>
<dbReference type="GeneID" id="44132884"/>
<evidence type="ECO:0000313" key="12">
    <source>
        <dbReference type="Proteomes" id="UP000286681"/>
    </source>
</evidence>
<dbReference type="Proteomes" id="UP000185161">
    <property type="component" value="Chromosome"/>
</dbReference>
<organism evidence="9 11">
    <name type="scientific">Sphingomonas koreensis</name>
    <dbReference type="NCBI Taxonomy" id="93064"/>
    <lineage>
        <taxon>Bacteria</taxon>
        <taxon>Pseudomonadati</taxon>
        <taxon>Pseudomonadota</taxon>
        <taxon>Alphaproteobacteria</taxon>
        <taxon>Sphingomonadales</taxon>
        <taxon>Sphingomonadaceae</taxon>
        <taxon>Sphingomonas</taxon>
    </lineage>
</organism>
<keyword evidence="2 8" id="KW-0813">Transport</keyword>
<dbReference type="NCBIfam" id="NF004406">
    <property type="entry name" value="PRK05758.3-2"/>
    <property type="match status" value="1"/>
</dbReference>
<dbReference type="PROSITE" id="PS00389">
    <property type="entry name" value="ATPASE_DELTA"/>
    <property type="match status" value="1"/>
</dbReference>
<dbReference type="STRING" id="93064.BRX40_09960"/>
<comment type="subcellular location">
    <subcellularLocation>
        <location evidence="8">Cell membrane</location>
        <topology evidence="8">Peripheral membrane protein</topology>
    </subcellularLocation>
    <subcellularLocation>
        <location evidence="1">Membrane</location>
    </subcellularLocation>
</comment>
<proteinExistence type="inferred from homology"/>
<keyword evidence="11" id="KW-1185">Reference proteome</keyword>
<dbReference type="RefSeq" id="WP_075151470.1">
    <property type="nucleotide sequence ID" value="NZ_CP018820.1"/>
</dbReference>